<keyword evidence="2 5" id="KW-0560">Oxidoreductase</keyword>
<dbReference type="GO" id="GO:0016491">
    <property type="term" value="F:oxidoreductase activity"/>
    <property type="evidence" value="ECO:0007669"/>
    <property type="project" value="UniProtKB-KW"/>
</dbReference>
<dbReference type="PANTHER" id="PTHR44196:SF1">
    <property type="entry name" value="DEHYDROGENASE_REDUCTASE SDR FAMILY MEMBER 7B"/>
    <property type="match status" value="1"/>
</dbReference>
<comment type="similarity">
    <text evidence="1 3">Belongs to the short-chain dehydrogenases/reductases (SDR) family.</text>
</comment>
<dbReference type="SMART" id="SM00822">
    <property type="entry name" value="PKS_KR"/>
    <property type="match status" value="1"/>
</dbReference>
<feature type="domain" description="Ketoreductase" evidence="4">
    <location>
        <begin position="7"/>
        <end position="192"/>
    </location>
</feature>
<evidence type="ECO:0000256" key="2">
    <source>
        <dbReference type="ARBA" id="ARBA00023002"/>
    </source>
</evidence>
<evidence type="ECO:0000259" key="4">
    <source>
        <dbReference type="SMART" id="SM00822"/>
    </source>
</evidence>
<organism evidence="5 6">
    <name type="scientific">Rhodococcus artemisiae</name>
    <dbReference type="NCBI Taxonomy" id="714159"/>
    <lineage>
        <taxon>Bacteria</taxon>
        <taxon>Bacillati</taxon>
        <taxon>Actinomycetota</taxon>
        <taxon>Actinomycetes</taxon>
        <taxon>Mycobacteriales</taxon>
        <taxon>Nocardiaceae</taxon>
        <taxon>Rhodococcus</taxon>
    </lineage>
</organism>
<dbReference type="PRINTS" id="PR00081">
    <property type="entry name" value="GDHRDH"/>
</dbReference>
<dbReference type="CDD" id="cd05233">
    <property type="entry name" value="SDR_c"/>
    <property type="match status" value="1"/>
</dbReference>
<comment type="caution">
    <text evidence="5">The sequence shown here is derived from an EMBL/GenBank/DDBJ whole genome shotgun (WGS) entry which is preliminary data.</text>
</comment>
<keyword evidence="6" id="KW-1185">Reference proteome</keyword>
<protein>
    <submittedName>
        <fullName evidence="5">SDR family oxidoreductase</fullName>
        <ecNumber evidence="5">1.-.-.-</ecNumber>
    </submittedName>
</protein>
<accession>A0ABU7L6S3</accession>
<dbReference type="SUPFAM" id="SSF51735">
    <property type="entry name" value="NAD(P)-binding Rossmann-fold domains"/>
    <property type="match status" value="1"/>
</dbReference>
<dbReference type="EMBL" id="JAUTXY010000002">
    <property type="protein sequence ID" value="MEE2057245.1"/>
    <property type="molecule type" value="Genomic_DNA"/>
</dbReference>
<evidence type="ECO:0000256" key="1">
    <source>
        <dbReference type="ARBA" id="ARBA00006484"/>
    </source>
</evidence>
<proteinExistence type="inferred from homology"/>
<dbReference type="EC" id="1.-.-.-" evidence="5"/>
<evidence type="ECO:0000313" key="6">
    <source>
        <dbReference type="Proteomes" id="UP001336020"/>
    </source>
</evidence>
<dbReference type="PRINTS" id="PR00080">
    <property type="entry name" value="SDRFAMILY"/>
</dbReference>
<gene>
    <name evidence="5" type="ORF">Q7514_06855</name>
</gene>
<dbReference type="RefSeq" id="WP_330132495.1">
    <property type="nucleotide sequence ID" value="NZ_JAUTXY010000002.1"/>
</dbReference>
<evidence type="ECO:0000256" key="3">
    <source>
        <dbReference type="RuleBase" id="RU000363"/>
    </source>
</evidence>
<sequence>MDTVQGKTAVITGGASGIGRATAHSLARRGAQVIVADIDATGAAAVASDIIGSGGSATGVRCDVGGESAFEELKAFALDAYGRVDIVMNNVGVLTRGLPDHIPVHEWQRVININLLSVVRSNDAFLPLLVEQGSGHIVNTASFAGLYTYAYDRLPYAASKAAIVQISEGLALYLRPKGIGVTLLCPGPVRTNIAASLPSGFGPATGTRGPGTQFGFLEPEVVGEQVADAIVDGTFWLPTDAQVRDVLVQRASDWDAFIDEKAREIASSD</sequence>
<dbReference type="Pfam" id="PF00106">
    <property type="entry name" value="adh_short"/>
    <property type="match status" value="1"/>
</dbReference>
<dbReference type="InterPro" id="IPR036291">
    <property type="entry name" value="NAD(P)-bd_dom_sf"/>
</dbReference>
<dbReference type="Proteomes" id="UP001336020">
    <property type="component" value="Unassembled WGS sequence"/>
</dbReference>
<dbReference type="InterPro" id="IPR057326">
    <property type="entry name" value="KR_dom"/>
</dbReference>
<evidence type="ECO:0000313" key="5">
    <source>
        <dbReference type="EMBL" id="MEE2057245.1"/>
    </source>
</evidence>
<dbReference type="PANTHER" id="PTHR44196">
    <property type="entry name" value="DEHYDROGENASE/REDUCTASE SDR FAMILY MEMBER 7B"/>
    <property type="match status" value="1"/>
</dbReference>
<name>A0ABU7L6S3_9NOCA</name>
<reference evidence="5 6" key="1">
    <citation type="submission" date="2023-07" db="EMBL/GenBank/DDBJ databases">
        <authorList>
            <person name="Girao M."/>
            <person name="Carvalho M.F."/>
        </authorList>
    </citation>
    <scope>NUCLEOTIDE SEQUENCE [LARGE SCALE GENOMIC DNA]</scope>
    <source>
        <strain evidence="5 6">YIM65754</strain>
    </source>
</reference>
<dbReference type="Gene3D" id="3.40.50.720">
    <property type="entry name" value="NAD(P)-binding Rossmann-like Domain"/>
    <property type="match status" value="1"/>
</dbReference>
<dbReference type="InterPro" id="IPR002347">
    <property type="entry name" value="SDR_fam"/>
</dbReference>